<organism evidence="3 4">
    <name type="scientific">Sphingomonas sanxanigenens DSM 19645 = NX02</name>
    <dbReference type="NCBI Taxonomy" id="1123269"/>
    <lineage>
        <taxon>Bacteria</taxon>
        <taxon>Pseudomonadati</taxon>
        <taxon>Pseudomonadota</taxon>
        <taxon>Alphaproteobacteria</taxon>
        <taxon>Sphingomonadales</taxon>
        <taxon>Sphingomonadaceae</taxon>
        <taxon>Sphingomonas</taxon>
    </lineage>
</organism>
<evidence type="ECO:0000256" key="1">
    <source>
        <dbReference type="SAM" id="Phobius"/>
    </source>
</evidence>
<dbReference type="PROSITE" id="PS50887">
    <property type="entry name" value="GGDEF"/>
    <property type="match status" value="1"/>
</dbReference>
<proteinExistence type="predicted"/>
<dbReference type="InterPro" id="IPR000160">
    <property type="entry name" value="GGDEF_dom"/>
</dbReference>
<keyword evidence="1" id="KW-0812">Transmembrane</keyword>
<dbReference type="PANTHER" id="PTHR46663:SF2">
    <property type="entry name" value="GGDEF DOMAIN-CONTAINING PROTEIN"/>
    <property type="match status" value="1"/>
</dbReference>
<keyword evidence="1" id="KW-1133">Transmembrane helix</keyword>
<feature type="transmembrane region" description="Helical" evidence="1">
    <location>
        <begin position="160"/>
        <end position="182"/>
    </location>
</feature>
<feature type="transmembrane region" description="Helical" evidence="1">
    <location>
        <begin position="68"/>
        <end position="87"/>
    </location>
</feature>
<dbReference type="EMBL" id="CP006644">
    <property type="protein sequence ID" value="AHE56664.1"/>
    <property type="molecule type" value="Genomic_DNA"/>
</dbReference>
<dbReference type="CDD" id="cd01949">
    <property type="entry name" value="GGDEF"/>
    <property type="match status" value="1"/>
</dbReference>
<feature type="transmembrane region" description="Helical" evidence="1">
    <location>
        <begin position="108"/>
        <end position="129"/>
    </location>
</feature>
<feature type="transmembrane region" description="Helical" evidence="1">
    <location>
        <begin position="194"/>
        <end position="216"/>
    </location>
</feature>
<dbReference type="Gene3D" id="3.30.70.270">
    <property type="match status" value="1"/>
</dbReference>
<dbReference type="SMART" id="SM00267">
    <property type="entry name" value="GGDEF"/>
    <property type="match status" value="1"/>
</dbReference>
<dbReference type="eggNOG" id="COG2199">
    <property type="taxonomic scope" value="Bacteria"/>
</dbReference>
<accession>W0AFI6</accession>
<gene>
    <name evidence="3" type="ORF">NX02_25285</name>
</gene>
<dbReference type="InterPro" id="IPR029787">
    <property type="entry name" value="Nucleotide_cyclase"/>
</dbReference>
<feature type="transmembrane region" description="Helical" evidence="1">
    <location>
        <begin position="35"/>
        <end position="62"/>
    </location>
</feature>
<dbReference type="SUPFAM" id="SSF55073">
    <property type="entry name" value="Nucleotide cyclase"/>
    <property type="match status" value="1"/>
</dbReference>
<dbReference type="AlphaFoldDB" id="W0AFI6"/>
<name>W0AFI6_9SPHN</name>
<evidence type="ECO:0000259" key="2">
    <source>
        <dbReference type="PROSITE" id="PS50887"/>
    </source>
</evidence>
<dbReference type="InterPro" id="IPR052163">
    <property type="entry name" value="DGC-Regulatory_Protein"/>
</dbReference>
<dbReference type="InterPro" id="IPR043128">
    <property type="entry name" value="Rev_trsase/Diguanyl_cyclase"/>
</dbReference>
<dbReference type="Proteomes" id="UP000018851">
    <property type="component" value="Chromosome"/>
</dbReference>
<dbReference type="PATRIC" id="fig|1123269.5.peg.4958"/>
<dbReference type="HOGENOM" id="CLU_000445_11_36_5"/>
<keyword evidence="1" id="KW-0472">Membrane</keyword>
<evidence type="ECO:0000313" key="4">
    <source>
        <dbReference type="Proteomes" id="UP000018851"/>
    </source>
</evidence>
<sequence>MVGLIRRAMAGFRRDLVVRGWRATTPLPEPVYRDLVAMLFTMALPIAGLGALLLVVSGLLAWSWRDPVISAIGAAIALITLWRLWLIARVRRHAIDDLPIAEIRQWEWLYALGSHGTAVLLSALGVRALQFHAPIVHMIIVSLMFTFGAGIVSRIAIRPAICVPSMMLATLPIAIALGFHAVLPDPDGLHPELFAIECVLVLVVTGLSVQSIAHIYRSTIEHLGTKHELSLLALQDALTGLPNRLLLRNRFKEEMRAVVVEECLLALHFLDLDGFKAVNDRYGHPAGDALLRQVAERLNLLVRDSDTVARLGGDEFVILQSRIQHVDEAEVLARRVLRQLSAPYELGGTQLMIGVSVGIAIAPVHGSGWEGLSVCADEALYQAKARGKSQFAFCARAVREADSGPASSVAAR</sequence>
<evidence type="ECO:0000313" key="3">
    <source>
        <dbReference type="EMBL" id="AHE56664.1"/>
    </source>
</evidence>
<dbReference type="NCBIfam" id="TIGR00254">
    <property type="entry name" value="GGDEF"/>
    <property type="match status" value="1"/>
</dbReference>
<protein>
    <recommendedName>
        <fullName evidence="2">GGDEF domain-containing protein</fullName>
    </recommendedName>
</protein>
<feature type="transmembrane region" description="Helical" evidence="1">
    <location>
        <begin position="135"/>
        <end position="153"/>
    </location>
</feature>
<dbReference type="PANTHER" id="PTHR46663">
    <property type="entry name" value="DIGUANYLATE CYCLASE DGCT-RELATED"/>
    <property type="match status" value="1"/>
</dbReference>
<reference evidence="3 4" key="1">
    <citation type="submission" date="2013-07" db="EMBL/GenBank/DDBJ databases">
        <title>Completed genome of Sphingomonas sanxanigenens NX02.</title>
        <authorList>
            <person name="Ma T."/>
            <person name="Huang H."/>
            <person name="Wu M."/>
            <person name="Li X."/>
            <person name="Li G."/>
        </authorList>
    </citation>
    <scope>NUCLEOTIDE SEQUENCE [LARGE SCALE GENOMIC DNA]</scope>
    <source>
        <strain evidence="3 4">NX02</strain>
    </source>
</reference>
<dbReference type="STRING" id="1123269.NX02_25285"/>
<dbReference type="Pfam" id="PF00990">
    <property type="entry name" value="GGDEF"/>
    <property type="match status" value="1"/>
</dbReference>
<keyword evidence="4" id="KW-1185">Reference proteome</keyword>
<feature type="domain" description="GGDEF" evidence="2">
    <location>
        <begin position="263"/>
        <end position="396"/>
    </location>
</feature>
<dbReference type="KEGG" id="ssan:NX02_25285"/>